<evidence type="ECO:0000256" key="3">
    <source>
        <dbReference type="ARBA" id="ARBA00022490"/>
    </source>
</evidence>
<name>A0A318MRG1_FRIPE</name>
<dbReference type="PANTHER" id="PTHR33799:SF1">
    <property type="entry name" value="PTS SYSTEM MANNOSE-SPECIFIC EIIAB COMPONENT-RELATED"/>
    <property type="match status" value="1"/>
</dbReference>
<organism evidence="9 10">
    <name type="scientific">Frischella perrara</name>
    <dbReference type="NCBI Taxonomy" id="1267021"/>
    <lineage>
        <taxon>Bacteria</taxon>
        <taxon>Pseudomonadati</taxon>
        <taxon>Pseudomonadota</taxon>
        <taxon>Gammaproteobacteria</taxon>
        <taxon>Orbales</taxon>
        <taxon>Orbaceae</taxon>
        <taxon>Frischella</taxon>
    </lineage>
</organism>
<proteinExistence type="predicted"/>
<reference evidence="9 10" key="1">
    <citation type="submission" date="2018-05" db="EMBL/GenBank/DDBJ databases">
        <title>Reference genomes for bee gut microbiota database.</title>
        <authorList>
            <person name="Ellegaard K.M."/>
        </authorList>
    </citation>
    <scope>NUCLEOTIDE SEQUENCE [LARGE SCALE GENOMIC DNA]</scope>
    <source>
        <strain evidence="9 10">ESL0167</strain>
    </source>
</reference>
<dbReference type="Gene3D" id="3.40.50.510">
    <property type="entry name" value="Phosphotransferase system, mannose-type IIA component"/>
    <property type="match status" value="1"/>
</dbReference>
<evidence type="ECO:0000256" key="5">
    <source>
        <dbReference type="ARBA" id="ARBA00022679"/>
    </source>
</evidence>
<dbReference type="CDD" id="cd00006">
    <property type="entry name" value="PTS_IIA_man"/>
    <property type="match status" value="1"/>
</dbReference>
<gene>
    <name evidence="9" type="ORF">DKK76_08925</name>
</gene>
<evidence type="ECO:0000313" key="10">
    <source>
        <dbReference type="Proteomes" id="UP000247838"/>
    </source>
</evidence>
<dbReference type="SUPFAM" id="SSF53062">
    <property type="entry name" value="PTS system fructose IIA component-like"/>
    <property type="match status" value="1"/>
</dbReference>
<keyword evidence="6" id="KW-0598">Phosphotransferase system</keyword>
<dbReference type="AlphaFoldDB" id="A0A318MRG1"/>
<dbReference type="GO" id="GO:0016020">
    <property type="term" value="C:membrane"/>
    <property type="evidence" value="ECO:0007669"/>
    <property type="project" value="InterPro"/>
</dbReference>
<evidence type="ECO:0000256" key="1">
    <source>
        <dbReference type="ARBA" id="ARBA00004496"/>
    </source>
</evidence>
<feature type="domain" description="PTS EIIA type-4" evidence="8">
    <location>
        <begin position="6"/>
        <end position="130"/>
    </location>
</feature>
<keyword evidence="5" id="KW-0808">Transferase</keyword>
<dbReference type="InterPro" id="IPR051471">
    <property type="entry name" value="Bacterial_PTS_sugar_comp"/>
</dbReference>
<dbReference type="GO" id="GO:0009401">
    <property type="term" value="P:phosphoenolpyruvate-dependent sugar phosphotransferase system"/>
    <property type="evidence" value="ECO:0007669"/>
    <property type="project" value="UniProtKB-KW"/>
</dbReference>
<dbReference type="InterPro" id="IPR004701">
    <property type="entry name" value="PTS_EIIA_man-typ"/>
</dbReference>
<dbReference type="PANTHER" id="PTHR33799">
    <property type="entry name" value="PTS PERMEASE-RELATED-RELATED"/>
    <property type="match status" value="1"/>
</dbReference>
<dbReference type="InterPro" id="IPR036662">
    <property type="entry name" value="PTS_EIIA_man-typ_sf"/>
</dbReference>
<comment type="subcellular location">
    <subcellularLocation>
        <location evidence="1">Cytoplasm</location>
    </subcellularLocation>
</comment>
<sequence length="145" mass="15744">MTEGAIMKIVITSHGELCEGILKSYQMIAGNIDIFTPVKLDDKGITDFSQRLIHTLDHLTQNEPVLVLCDLVGGTPYNEAFRYALANPNKIQIVAGFNLPILIEVGSAAETETDLNSLVQLALQTGQSSISVASLNDDDIQEPIF</sequence>
<dbReference type="EMBL" id="QGLM01000017">
    <property type="protein sequence ID" value="PXY95101.1"/>
    <property type="molecule type" value="Genomic_DNA"/>
</dbReference>
<evidence type="ECO:0000256" key="7">
    <source>
        <dbReference type="ARBA" id="ARBA00022777"/>
    </source>
</evidence>
<keyword evidence="4" id="KW-0762">Sugar transport</keyword>
<evidence type="ECO:0000313" key="9">
    <source>
        <dbReference type="EMBL" id="PXY95101.1"/>
    </source>
</evidence>
<evidence type="ECO:0000256" key="4">
    <source>
        <dbReference type="ARBA" id="ARBA00022597"/>
    </source>
</evidence>
<evidence type="ECO:0000256" key="2">
    <source>
        <dbReference type="ARBA" id="ARBA00022448"/>
    </source>
</evidence>
<dbReference type="GO" id="GO:0016301">
    <property type="term" value="F:kinase activity"/>
    <property type="evidence" value="ECO:0007669"/>
    <property type="project" value="UniProtKB-KW"/>
</dbReference>
<keyword evidence="2" id="KW-0813">Transport</keyword>
<accession>A0A318MRG1</accession>
<protein>
    <submittedName>
        <fullName evidence="9">PTS mannose transporter subunit IIAB</fullName>
    </submittedName>
</protein>
<keyword evidence="3" id="KW-0963">Cytoplasm</keyword>
<dbReference type="GO" id="GO:0005737">
    <property type="term" value="C:cytoplasm"/>
    <property type="evidence" value="ECO:0007669"/>
    <property type="project" value="UniProtKB-SubCell"/>
</dbReference>
<dbReference type="Pfam" id="PF03610">
    <property type="entry name" value="EIIA-man"/>
    <property type="match status" value="1"/>
</dbReference>
<dbReference type="InterPro" id="IPR033887">
    <property type="entry name" value="PTS_IIA_man"/>
</dbReference>
<evidence type="ECO:0000256" key="6">
    <source>
        <dbReference type="ARBA" id="ARBA00022683"/>
    </source>
</evidence>
<keyword evidence="7" id="KW-0418">Kinase</keyword>
<comment type="caution">
    <text evidence="9">The sequence shown here is derived from an EMBL/GenBank/DDBJ whole genome shotgun (WGS) entry which is preliminary data.</text>
</comment>
<evidence type="ECO:0000259" key="8">
    <source>
        <dbReference type="PROSITE" id="PS51096"/>
    </source>
</evidence>
<dbReference type="Proteomes" id="UP000247838">
    <property type="component" value="Unassembled WGS sequence"/>
</dbReference>
<dbReference type="PROSITE" id="PS51096">
    <property type="entry name" value="PTS_EIIA_TYPE_4"/>
    <property type="match status" value="1"/>
</dbReference>